<evidence type="ECO:0000256" key="5">
    <source>
        <dbReference type="ARBA" id="ARBA00022958"/>
    </source>
</evidence>
<keyword evidence="4 9" id="KW-0812">Transmembrane</keyword>
<keyword evidence="6 9" id="KW-1133">Transmembrane helix</keyword>
<name>A0A212AEL7_9RHOB</name>
<evidence type="ECO:0000313" key="11">
    <source>
        <dbReference type="Proteomes" id="UP000196878"/>
    </source>
</evidence>
<protein>
    <recommendedName>
        <fullName evidence="9">Potassium-transporting ATPase potassium-binding subunit</fullName>
    </recommendedName>
    <alternativeName>
        <fullName evidence="9">ATP phosphohydrolase [potassium-transporting] A chain</fullName>
    </alternativeName>
    <alternativeName>
        <fullName evidence="9">Potassium-binding and translocating subunit A</fullName>
    </alternativeName>
    <alternativeName>
        <fullName evidence="9">Potassium-translocating ATPase A chain</fullName>
    </alternativeName>
</protein>
<dbReference type="OrthoDB" id="9763796at2"/>
<feature type="transmembrane region" description="Helical" evidence="9">
    <location>
        <begin position="415"/>
        <end position="441"/>
    </location>
</feature>
<dbReference type="PIRSF" id="PIRSF001294">
    <property type="entry name" value="K_ATPaseA"/>
    <property type="match status" value="1"/>
</dbReference>
<feature type="transmembrane region" description="Helical" evidence="9">
    <location>
        <begin position="64"/>
        <end position="83"/>
    </location>
</feature>
<keyword evidence="3 9" id="KW-0633">Potassium transport</keyword>
<keyword evidence="8 9" id="KW-0472">Membrane</keyword>
<comment type="caution">
    <text evidence="10">The sequence shown here is derived from an EMBL/GenBank/DDBJ whole genome shotgun (WGS) entry which is preliminary data.</text>
</comment>
<keyword evidence="2 9" id="KW-1003">Cell membrane</keyword>
<dbReference type="Pfam" id="PF03814">
    <property type="entry name" value="KdpA"/>
    <property type="match status" value="1"/>
</dbReference>
<evidence type="ECO:0000313" key="10">
    <source>
        <dbReference type="EMBL" id="OWJ79708.1"/>
    </source>
</evidence>
<sequence>MHDIIGYVLFCAALTLGGWLMAIVMARVYAGERTFLSPLLAPVERGFYRLAGIREETRQGWRGYAMAVLAFNLLGLLLLYAILRLQFWLPLNPGGVVGMSADLAFNTAVSFVTNTNWQAYSGEAQLSNFSQMAGLTVQNFTSAATGMAVGVAVIRGFTGPKGGALGNFWTDMTRSVLYILLPLSLVVALILAMQGVPQTLETATHVTTLEGAEQVIPLGPAASQIAIKQLGTNGGGFFGVNSAHPLENPTILTNMLECWAILLLPVAFCFFFGRMAKDPRQGWAIFAAMGVMFLVGLAVIWWGETAGSALTGAGNLEGKELRFGAGLSALWAEVTTAASNGSVNAMHDSFMPLSGLVPIVNMAIGEVIFGGVGAGLYGMLLYVVLAVFLAGLMVGRTPEYLGRKIEGREVTLAMLAFLSMPLGILVGGAISASVPAALASVQDAGPHGLSEILYAYSSAVGNNGSAFAGWGAATQWQTTALGLLMLLGRYAIIVPMLAIAGSLAEKQPAPVTAGTFPTHGPLFVTLLVLTVTILGALTFFPVLALGPIAEQTALIAGQTF</sequence>
<dbReference type="AlphaFoldDB" id="A0A212AEL7"/>
<feature type="transmembrane region" description="Helical" evidence="9">
    <location>
        <begin position="176"/>
        <end position="196"/>
    </location>
</feature>
<gene>
    <name evidence="9" type="primary">kdpA</name>
    <name evidence="10" type="ORF">CDV49_05200</name>
</gene>
<feature type="transmembrane region" description="Helical" evidence="9">
    <location>
        <begin position="375"/>
        <end position="394"/>
    </location>
</feature>
<dbReference type="RefSeq" id="WP_088214501.1">
    <property type="nucleotide sequence ID" value="NZ_NIPW01000007.1"/>
</dbReference>
<comment type="subcellular location">
    <subcellularLocation>
        <location evidence="9">Cell membrane</location>
        <topology evidence="9">Multi-pass membrane protein</topology>
    </subcellularLocation>
</comment>
<dbReference type="GO" id="GO:0008556">
    <property type="term" value="F:P-type potassium transmembrane transporter activity"/>
    <property type="evidence" value="ECO:0007669"/>
    <property type="project" value="InterPro"/>
</dbReference>
<evidence type="ECO:0000256" key="8">
    <source>
        <dbReference type="ARBA" id="ARBA00023136"/>
    </source>
</evidence>
<dbReference type="PANTHER" id="PTHR30607">
    <property type="entry name" value="POTASSIUM-TRANSPORTING ATPASE A CHAIN"/>
    <property type="match status" value="1"/>
</dbReference>
<feature type="transmembrane region" description="Helical" evidence="9">
    <location>
        <begin position="453"/>
        <end position="473"/>
    </location>
</feature>
<dbReference type="Proteomes" id="UP000196878">
    <property type="component" value="Unassembled WGS sequence"/>
</dbReference>
<accession>A0A212AEL7</accession>
<comment type="function">
    <text evidence="9">Part of the high-affinity ATP-driven potassium transport (or Kdp) system, which catalyzes the hydrolysis of ATP coupled with the electrogenic transport of potassium into the cytoplasm. This subunit binds the extracellular potassium ions and delivers the ions to the membrane domain of KdpB through an intramembrane tunnel.</text>
</comment>
<keyword evidence="1 9" id="KW-0813">Transport</keyword>
<dbReference type="EMBL" id="NIPW01000007">
    <property type="protein sequence ID" value="OWJ79708.1"/>
    <property type="molecule type" value="Genomic_DNA"/>
</dbReference>
<dbReference type="HAMAP" id="MF_00275">
    <property type="entry name" value="KdpA"/>
    <property type="match status" value="1"/>
</dbReference>
<proteinExistence type="inferred from homology"/>
<evidence type="ECO:0000256" key="1">
    <source>
        <dbReference type="ARBA" id="ARBA00022448"/>
    </source>
</evidence>
<dbReference type="GO" id="GO:0030955">
    <property type="term" value="F:potassium ion binding"/>
    <property type="evidence" value="ECO:0007669"/>
    <property type="project" value="UniProtKB-UniRule"/>
</dbReference>
<evidence type="ECO:0000256" key="4">
    <source>
        <dbReference type="ARBA" id="ARBA00022692"/>
    </source>
</evidence>
<evidence type="ECO:0000256" key="9">
    <source>
        <dbReference type="HAMAP-Rule" id="MF_00275"/>
    </source>
</evidence>
<comment type="subunit">
    <text evidence="9">The system is composed of three essential subunits: KdpA, KdpB and KdpC.</text>
</comment>
<keyword evidence="7 9" id="KW-0406">Ion transport</keyword>
<dbReference type="NCBIfam" id="TIGR00680">
    <property type="entry name" value="kdpA"/>
    <property type="match status" value="1"/>
</dbReference>
<comment type="similarity">
    <text evidence="9">Belongs to the KdpA family.</text>
</comment>
<feature type="transmembrane region" description="Helical" evidence="9">
    <location>
        <begin position="251"/>
        <end position="271"/>
    </location>
</feature>
<reference evidence="10 11" key="1">
    <citation type="submission" date="2016-12" db="EMBL/GenBank/DDBJ databases">
        <title>Comparison of Traditional DNA-DNA Hybridization with In Silico Genomic Analysis.</title>
        <authorList>
            <person name="Nicholson A.C."/>
            <person name="Humrighouse B.W."/>
            <person name="Graziano J."/>
            <person name="Lasker B."/>
            <person name="Whitney A.M."/>
            <person name="Mcquiston J.R."/>
        </authorList>
    </citation>
    <scope>NUCLEOTIDE SEQUENCE [LARGE SCALE GENOMIC DNA]</scope>
    <source>
        <strain evidence="10 11">H2240</strain>
    </source>
</reference>
<dbReference type="GO" id="GO:0005886">
    <property type="term" value="C:plasma membrane"/>
    <property type="evidence" value="ECO:0007669"/>
    <property type="project" value="UniProtKB-SubCell"/>
</dbReference>
<evidence type="ECO:0000256" key="7">
    <source>
        <dbReference type="ARBA" id="ARBA00023065"/>
    </source>
</evidence>
<keyword evidence="11" id="KW-1185">Reference proteome</keyword>
<feature type="transmembrane region" description="Helical" evidence="9">
    <location>
        <begin position="283"/>
        <end position="303"/>
    </location>
</feature>
<feature type="transmembrane region" description="Helical" evidence="9">
    <location>
        <begin position="480"/>
        <end position="503"/>
    </location>
</feature>
<evidence type="ECO:0000256" key="2">
    <source>
        <dbReference type="ARBA" id="ARBA00022475"/>
    </source>
</evidence>
<dbReference type="InterPro" id="IPR004623">
    <property type="entry name" value="KdpA"/>
</dbReference>
<evidence type="ECO:0000256" key="3">
    <source>
        <dbReference type="ARBA" id="ARBA00022538"/>
    </source>
</evidence>
<keyword evidence="5 9" id="KW-0630">Potassium</keyword>
<feature type="transmembrane region" description="Helical" evidence="9">
    <location>
        <begin position="7"/>
        <end position="30"/>
    </location>
</feature>
<organism evidence="10 11">
    <name type="scientific">Haematobacter genomosp. 1</name>
    <dbReference type="NCBI Taxonomy" id="366618"/>
    <lineage>
        <taxon>Bacteria</taxon>
        <taxon>Pseudomonadati</taxon>
        <taxon>Pseudomonadota</taxon>
        <taxon>Alphaproteobacteria</taxon>
        <taxon>Rhodobacterales</taxon>
        <taxon>Paracoccaceae</taxon>
        <taxon>Haematobacter</taxon>
    </lineage>
</organism>
<evidence type="ECO:0000256" key="6">
    <source>
        <dbReference type="ARBA" id="ARBA00022989"/>
    </source>
</evidence>
<feature type="transmembrane region" description="Helical" evidence="9">
    <location>
        <begin position="523"/>
        <end position="545"/>
    </location>
</feature>
<dbReference type="PANTHER" id="PTHR30607:SF2">
    <property type="entry name" value="POTASSIUM-TRANSPORTING ATPASE POTASSIUM-BINDING SUBUNIT"/>
    <property type="match status" value="1"/>
</dbReference>